<protein>
    <recommendedName>
        <fullName evidence="3">Retrotransposon gag domain-containing protein</fullName>
    </recommendedName>
</protein>
<sequence>MTSLGASLFASMDKPIPVSFRLPMLEAYDRSADSIEHVVAFRVQMTLYGTSNALIYRAFPTTLRGIAQMRSNRQKPHSISSFDQLVKEFESNFLASTKPKPPTMTLLELTQKDEESPSHFSSYFFIEIRIVPDAHPFMIMQANLMGL</sequence>
<comment type="caution">
    <text evidence="1">The sequence shown here is derived from an EMBL/GenBank/DDBJ whole genome shotgun (WGS) entry which is preliminary data.</text>
</comment>
<gene>
    <name evidence="1" type="ORF">B296_00005095</name>
</gene>
<dbReference type="EMBL" id="AMZH03000851">
    <property type="protein sequence ID" value="RRT81683.1"/>
    <property type="molecule type" value="Genomic_DNA"/>
</dbReference>
<name>A0A427AZJ8_ENSVE</name>
<organism evidence="1 2">
    <name type="scientific">Ensete ventricosum</name>
    <name type="common">Abyssinian banana</name>
    <name type="synonym">Musa ensete</name>
    <dbReference type="NCBI Taxonomy" id="4639"/>
    <lineage>
        <taxon>Eukaryota</taxon>
        <taxon>Viridiplantae</taxon>
        <taxon>Streptophyta</taxon>
        <taxon>Embryophyta</taxon>
        <taxon>Tracheophyta</taxon>
        <taxon>Spermatophyta</taxon>
        <taxon>Magnoliopsida</taxon>
        <taxon>Liliopsida</taxon>
        <taxon>Zingiberales</taxon>
        <taxon>Musaceae</taxon>
        <taxon>Ensete</taxon>
    </lineage>
</organism>
<evidence type="ECO:0000313" key="2">
    <source>
        <dbReference type="Proteomes" id="UP000287651"/>
    </source>
</evidence>
<evidence type="ECO:0000313" key="1">
    <source>
        <dbReference type="EMBL" id="RRT81683.1"/>
    </source>
</evidence>
<dbReference type="PANTHER" id="PTHR33223:SF10">
    <property type="entry name" value="AMINOTRANSFERASE-LIKE PLANT MOBILE DOMAIN-CONTAINING PROTEIN"/>
    <property type="match status" value="1"/>
</dbReference>
<evidence type="ECO:0008006" key="3">
    <source>
        <dbReference type="Google" id="ProtNLM"/>
    </source>
</evidence>
<proteinExistence type="predicted"/>
<reference evidence="1 2" key="1">
    <citation type="journal article" date="2014" name="Agronomy (Basel)">
        <title>A Draft Genome Sequence for Ensete ventricosum, the Drought-Tolerant Tree Against Hunger.</title>
        <authorList>
            <person name="Harrison J."/>
            <person name="Moore K.A."/>
            <person name="Paszkiewicz K."/>
            <person name="Jones T."/>
            <person name="Grant M."/>
            <person name="Ambacheew D."/>
            <person name="Muzemil S."/>
            <person name="Studholme D.J."/>
        </authorList>
    </citation>
    <scope>NUCLEOTIDE SEQUENCE [LARGE SCALE GENOMIC DNA]</scope>
</reference>
<dbReference type="PANTHER" id="PTHR33223">
    <property type="entry name" value="CCHC-TYPE DOMAIN-CONTAINING PROTEIN"/>
    <property type="match status" value="1"/>
</dbReference>
<accession>A0A427AZJ8</accession>
<dbReference type="AlphaFoldDB" id="A0A427AZJ8"/>
<dbReference type="Proteomes" id="UP000287651">
    <property type="component" value="Unassembled WGS sequence"/>
</dbReference>